<keyword evidence="1" id="KW-1133">Transmembrane helix</keyword>
<proteinExistence type="predicted"/>
<dbReference type="Gene3D" id="3.80.10.10">
    <property type="entry name" value="Ribonuclease Inhibitor"/>
    <property type="match status" value="1"/>
</dbReference>
<dbReference type="InterPro" id="IPR032675">
    <property type="entry name" value="LRR_dom_sf"/>
</dbReference>
<dbReference type="Proteomes" id="UP000319383">
    <property type="component" value="Chromosome"/>
</dbReference>
<keyword evidence="3" id="KW-1185">Reference proteome</keyword>
<evidence type="ECO:0000256" key="1">
    <source>
        <dbReference type="SAM" id="Phobius"/>
    </source>
</evidence>
<sequence>MGRRRRFERPAVLVLFAIVVVTLVFYDSRRQKATTALSTKIDRFDNETWIINVGLFYESWGSSIEDRQFEESDLSELQPLINDVPSFRFLGLASLSMSDSACEVIAKMTALEQIDLSNTQITSAGIQALTVLPNLQYLNIAQTSVNDLAVESLISMRSLRTIDLQGAQLTKAGIMRLNKSRPDIKIIDR</sequence>
<dbReference type="SUPFAM" id="SSF52047">
    <property type="entry name" value="RNI-like"/>
    <property type="match status" value="1"/>
</dbReference>
<gene>
    <name evidence="2" type="ORF">Mal52_60540</name>
</gene>
<dbReference type="Pfam" id="PF13855">
    <property type="entry name" value="LRR_8"/>
    <property type="match status" value="1"/>
</dbReference>
<dbReference type="InterPro" id="IPR001611">
    <property type="entry name" value="Leu-rich_rpt"/>
</dbReference>
<feature type="transmembrane region" description="Helical" evidence="1">
    <location>
        <begin position="7"/>
        <end position="26"/>
    </location>
</feature>
<name>A0A517ZYG4_9PLAN</name>
<keyword evidence="1" id="KW-0812">Transmembrane</keyword>
<reference evidence="2 3" key="1">
    <citation type="submission" date="2019-02" db="EMBL/GenBank/DDBJ databases">
        <title>Deep-cultivation of Planctomycetes and their phenomic and genomic characterization uncovers novel biology.</title>
        <authorList>
            <person name="Wiegand S."/>
            <person name="Jogler M."/>
            <person name="Boedeker C."/>
            <person name="Pinto D."/>
            <person name="Vollmers J."/>
            <person name="Rivas-Marin E."/>
            <person name="Kohn T."/>
            <person name="Peeters S.H."/>
            <person name="Heuer A."/>
            <person name="Rast P."/>
            <person name="Oberbeckmann S."/>
            <person name="Bunk B."/>
            <person name="Jeske O."/>
            <person name="Meyerdierks A."/>
            <person name="Storesund J.E."/>
            <person name="Kallscheuer N."/>
            <person name="Luecker S."/>
            <person name="Lage O.M."/>
            <person name="Pohl T."/>
            <person name="Merkel B.J."/>
            <person name="Hornburger P."/>
            <person name="Mueller R.-W."/>
            <person name="Bruemmer F."/>
            <person name="Labrenz M."/>
            <person name="Spormann A.M."/>
            <person name="Op den Camp H."/>
            <person name="Overmann J."/>
            <person name="Amann R."/>
            <person name="Jetten M.S.M."/>
            <person name="Mascher T."/>
            <person name="Medema M.H."/>
            <person name="Devos D.P."/>
            <person name="Kaster A.-K."/>
            <person name="Ovreas L."/>
            <person name="Rohde M."/>
            <person name="Galperin M.Y."/>
            <person name="Jogler C."/>
        </authorList>
    </citation>
    <scope>NUCLEOTIDE SEQUENCE [LARGE SCALE GENOMIC DNA]</scope>
    <source>
        <strain evidence="2 3">Mal52</strain>
    </source>
</reference>
<accession>A0A517ZYG4</accession>
<evidence type="ECO:0000313" key="2">
    <source>
        <dbReference type="EMBL" id="QDU47522.1"/>
    </source>
</evidence>
<dbReference type="AlphaFoldDB" id="A0A517ZYG4"/>
<dbReference type="RefSeq" id="WP_145380330.1">
    <property type="nucleotide sequence ID" value="NZ_CP036276.1"/>
</dbReference>
<evidence type="ECO:0000313" key="3">
    <source>
        <dbReference type="Proteomes" id="UP000319383"/>
    </source>
</evidence>
<protein>
    <submittedName>
        <fullName evidence="2">Leucine Rich repeats (2 copies)</fullName>
    </submittedName>
</protein>
<organism evidence="2 3">
    <name type="scientific">Symmachiella dynata</name>
    <dbReference type="NCBI Taxonomy" id="2527995"/>
    <lineage>
        <taxon>Bacteria</taxon>
        <taxon>Pseudomonadati</taxon>
        <taxon>Planctomycetota</taxon>
        <taxon>Planctomycetia</taxon>
        <taxon>Planctomycetales</taxon>
        <taxon>Planctomycetaceae</taxon>
        <taxon>Symmachiella</taxon>
    </lineage>
</organism>
<dbReference type="KEGG" id="sdyn:Mal52_60540"/>
<dbReference type="EMBL" id="CP036276">
    <property type="protein sequence ID" value="QDU47522.1"/>
    <property type="molecule type" value="Genomic_DNA"/>
</dbReference>
<keyword evidence="1" id="KW-0472">Membrane</keyword>